<dbReference type="EMBL" id="AFYH01115006">
    <property type="status" value="NOT_ANNOTATED_CDS"/>
    <property type="molecule type" value="Genomic_DNA"/>
</dbReference>
<dbReference type="InterPro" id="IPR029488">
    <property type="entry name" value="Hmw/CFAP97"/>
</dbReference>
<gene>
    <name evidence="2" type="primary">CFAP97D1</name>
</gene>
<dbReference type="PANTHER" id="PTHR33768">
    <property type="entry name" value="MIP11318P"/>
    <property type="match status" value="1"/>
</dbReference>
<evidence type="ECO:0000313" key="2">
    <source>
        <dbReference type="Ensembl" id="ENSLACP00000022441.1"/>
    </source>
</evidence>
<dbReference type="Ensembl" id="ENSLACT00000026593.1">
    <property type="protein sequence ID" value="ENSLACP00000022441.1"/>
    <property type="gene ID" value="ENSLACG00000022414.1"/>
</dbReference>
<dbReference type="OMA" id="DHVQWEE"/>
<dbReference type="CTD" id="284067"/>
<reference evidence="2" key="2">
    <citation type="submission" date="2025-08" db="UniProtKB">
        <authorList>
            <consortium name="Ensembl"/>
        </authorList>
    </citation>
    <scope>IDENTIFICATION</scope>
</reference>
<dbReference type="Pfam" id="PF13879">
    <property type="entry name" value="Hmw_CFAP97"/>
    <property type="match status" value="1"/>
</dbReference>
<reference evidence="3" key="1">
    <citation type="submission" date="2011-08" db="EMBL/GenBank/DDBJ databases">
        <title>The draft genome of Latimeria chalumnae.</title>
        <authorList>
            <person name="Di Palma F."/>
            <person name="Alfoldi J."/>
            <person name="Johnson J."/>
            <person name="Berlin A."/>
            <person name="Gnerre S."/>
            <person name="Jaffe D."/>
            <person name="MacCallum I."/>
            <person name="Young S."/>
            <person name="Walker B.J."/>
            <person name="Lander E."/>
            <person name="Lindblad-Toh K."/>
        </authorList>
    </citation>
    <scope>NUCLEOTIDE SEQUENCE [LARGE SCALE GENOMIC DNA]</scope>
    <source>
        <strain evidence="3">Wild caught</strain>
    </source>
</reference>
<dbReference type="PANTHER" id="PTHR33768:SF5">
    <property type="entry name" value="SPERM AXONEMAL MAINTENANCE PROTEIN CFAP97D1"/>
    <property type="match status" value="1"/>
</dbReference>
<reference evidence="2" key="3">
    <citation type="submission" date="2025-09" db="UniProtKB">
        <authorList>
            <consortium name="Ensembl"/>
        </authorList>
    </citation>
    <scope>IDENTIFICATION</scope>
</reference>
<dbReference type="AlphaFoldDB" id="M3XI85"/>
<comment type="similarity">
    <text evidence="1">Belongs to the CFAP97 family.</text>
</comment>
<accession>M3XI85</accession>
<evidence type="ECO:0000256" key="1">
    <source>
        <dbReference type="ARBA" id="ARBA00008315"/>
    </source>
</evidence>
<dbReference type="eggNOG" id="ENOG502RZE9">
    <property type="taxonomic scope" value="Eukaryota"/>
</dbReference>
<dbReference type="FunCoup" id="M3XI85">
    <property type="interactions" value="2"/>
</dbReference>
<keyword evidence="3" id="KW-1185">Reference proteome</keyword>
<dbReference type="InParanoid" id="M3XI85"/>
<proteinExistence type="inferred from homology"/>
<dbReference type="GeneID" id="106704388"/>
<dbReference type="InterPro" id="IPR038792">
    <property type="entry name" value="CFAP97D1/2"/>
</dbReference>
<dbReference type="EMBL" id="AFYH01115008">
    <property type="status" value="NOT_ANNOTATED_CDS"/>
    <property type="molecule type" value="Genomic_DNA"/>
</dbReference>
<dbReference type="HOGENOM" id="CLU_097298_1_0_1"/>
<dbReference type="OrthoDB" id="2163395at2759"/>
<organism evidence="2 3">
    <name type="scientific">Latimeria chalumnae</name>
    <name type="common">Coelacanth</name>
    <dbReference type="NCBI Taxonomy" id="7897"/>
    <lineage>
        <taxon>Eukaryota</taxon>
        <taxon>Metazoa</taxon>
        <taxon>Chordata</taxon>
        <taxon>Craniata</taxon>
        <taxon>Vertebrata</taxon>
        <taxon>Euteleostomi</taxon>
        <taxon>Coelacanthiformes</taxon>
        <taxon>Coelacanthidae</taxon>
        <taxon>Latimeria</taxon>
    </lineage>
</organism>
<dbReference type="STRING" id="7897.ENSLACP00000022441"/>
<evidence type="ECO:0000313" key="3">
    <source>
        <dbReference type="Proteomes" id="UP000008672"/>
    </source>
</evidence>
<dbReference type="Proteomes" id="UP000008672">
    <property type="component" value="Unassembled WGS sequence"/>
</dbReference>
<dbReference type="GeneTree" id="ENSGT00940000164099"/>
<dbReference type="RefSeq" id="XP_014346782.1">
    <property type="nucleotide sequence ID" value="XM_014491296.1"/>
</dbReference>
<sequence>MEKANYLSYPALVCLPGQYDNLRKRVDERNYWIHRKSIDTVKPMVDDKPPRTYLHFHMNRKKIQVEHEKITDIERGNRMLLEKIAYILRTRGRVDHWNDYQSKSLNSGKRHRELIKIALENQAILRRINSSKSHYMHHCFEDEFKISRKYIENISRFPSFQKNQNRLPPAAFSI</sequence>
<name>M3XI85_LATCH</name>
<dbReference type="EMBL" id="AFYH01115007">
    <property type="status" value="NOT_ANNOTATED_CDS"/>
    <property type="molecule type" value="Genomic_DNA"/>
</dbReference>
<protein>
    <submittedName>
        <fullName evidence="2">CFAP97 domain containing 1</fullName>
    </submittedName>
</protein>